<feature type="domain" description="Peptidase M16 C-terminal" evidence="15">
    <location>
        <begin position="601"/>
        <end position="763"/>
    </location>
</feature>
<evidence type="ECO:0000256" key="8">
    <source>
        <dbReference type="ARBA" id="ARBA00022729"/>
    </source>
</evidence>
<evidence type="ECO:0000259" key="16">
    <source>
        <dbReference type="Pfam" id="PF16187"/>
    </source>
</evidence>
<dbReference type="InterPro" id="IPR006946">
    <property type="entry name" value="DGR2-like_dom"/>
</dbReference>
<evidence type="ECO:0000256" key="3">
    <source>
        <dbReference type="ARBA" id="ARBA00007261"/>
    </source>
</evidence>
<organism evidence="18 19">
    <name type="scientific">Thlaspi arvense</name>
    <name type="common">Field penny-cress</name>
    <dbReference type="NCBI Taxonomy" id="13288"/>
    <lineage>
        <taxon>Eukaryota</taxon>
        <taxon>Viridiplantae</taxon>
        <taxon>Streptophyta</taxon>
        <taxon>Embryophyta</taxon>
        <taxon>Tracheophyta</taxon>
        <taxon>Spermatophyta</taxon>
        <taxon>Magnoliopsida</taxon>
        <taxon>eudicotyledons</taxon>
        <taxon>Gunneridae</taxon>
        <taxon>Pentapetalae</taxon>
        <taxon>rosids</taxon>
        <taxon>malvids</taxon>
        <taxon>Brassicales</taxon>
        <taxon>Brassicaceae</taxon>
        <taxon>Thlaspideae</taxon>
        <taxon>Thlaspi</taxon>
    </lineage>
</organism>
<evidence type="ECO:0000256" key="2">
    <source>
        <dbReference type="ARBA" id="ARBA00004191"/>
    </source>
</evidence>
<name>A0AAU9S510_THLAR</name>
<evidence type="ECO:0000256" key="7">
    <source>
        <dbReference type="ARBA" id="ARBA00022723"/>
    </source>
</evidence>
<feature type="domain" description="Peptidase M16 middle/third" evidence="16">
    <location>
        <begin position="771"/>
        <end position="1050"/>
    </location>
</feature>
<dbReference type="InterPro" id="IPR011249">
    <property type="entry name" value="Metalloenz_LuxS/M16"/>
</dbReference>
<feature type="domain" description="DUF642" evidence="14">
    <location>
        <begin position="217"/>
        <end position="364"/>
    </location>
</feature>
<comment type="cofactor">
    <cofactor evidence="1">
        <name>Zn(2+)</name>
        <dbReference type="ChEBI" id="CHEBI:29105"/>
    </cofactor>
</comment>
<dbReference type="Pfam" id="PF05193">
    <property type="entry name" value="Peptidase_M16_C"/>
    <property type="match status" value="1"/>
</dbReference>
<keyword evidence="12" id="KW-0325">Glycoprotein</keyword>
<keyword evidence="5" id="KW-0964">Secreted</keyword>
<evidence type="ECO:0000256" key="9">
    <source>
        <dbReference type="ARBA" id="ARBA00022801"/>
    </source>
</evidence>
<dbReference type="Pfam" id="PF04862">
    <property type="entry name" value="DUF642"/>
    <property type="match status" value="2"/>
</dbReference>
<dbReference type="FunFam" id="3.30.830.10:FF:000003">
    <property type="entry name" value="Insulin-degrading enzyme"/>
    <property type="match status" value="1"/>
</dbReference>
<reference evidence="18 19" key="1">
    <citation type="submission" date="2022-03" db="EMBL/GenBank/DDBJ databases">
        <authorList>
            <person name="Nunn A."/>
            <person name="Chopra R."/>
            <person name="Nunn A."/>
            <person name="Contreras Garrido A."/>
        </authorList>
    </citation>
    <scope>NUCLEOTIDE SEQUENCE [LARGE SCALE GENOMIC DNA]</scope>
</reference>
<evidence type="ECO:0000313" key="18">
    <source>
        <dbReference type="EMBL" id="CAH2058468.1"/>
    </source>
</evidence>
<dbReference type="PANTHER" id="PTHR43690:SF18">
    <property type="entry name" value="INSULIN-DEGRADING ENZYME-RELATED"/>
    <property type="match status" value="1"/>
</dbReference>
<dbReference type="InterPro" id="IPR011765">
    <property type="entry name" value="Pept_M16_N"/>
</dbReference>
<dbReference type="InterPro" id="IPR050626">
    <property type="entry name" value="Peptidase_M16"/>
</dbReference>
<dbReference type="FunFam" id="3.30.830.10:FF:000028">
    <property type="entry name" value="Insulin-degrading enzyme-like 1 peroxisomal"/>
    <property type="match status" value="1"/>
</dbReference>
<dbReference type="Gene3D" id="2.60.120.260">
    <property type="entry name" value="Galactose-binding domain-like"/>
    <property type="match status" value="1"/>
</dbReference>
<dbReference type="Pfam" id="PF00675">
    <property type="entry name" value="Peptidase_M16"/>
    <property type="match status" value="1"/>
</dbReference>
<evidence type="ECO:0000256" key="10">
    <source>
        <dbReference type="ARBA" id="ARBA00022833"/>
    </source>
</evidence>
<keyword evidence="8" id="KW-0732">Signal</keyword>
<dbReference type="InterPro" id="IPR001431">
    <property type="entry name" value="Pept_M16_Zn_BS"/>
</dbReference>
<dbReference type="FunFam" id="3.30.830.10:FF:000005">
    <property type="entry name" value="nardilysin isoform X1"/>
    <property type="match status" value="1"/>
</dbReference>
<protein>
    <recommendedName>
        <fullName evidence="20">Insulin-degrading enzyme-like 1, peroxisomal</fullName>
    </recommendedName>
</protein>
<dbReference type="GO" id="GO:0046872">
    <property type="term" value="F:metal ion binding"/>
    <property type="evidence" value="ECO:0007669"/>
    <property type="project" value="UniProtKB-KW"/>
</dbReference>
<dbReference type="GO" id="GO:0004222">
    <property type="term" value="F:metalloendopeptidase activity"/>
    <property type="evidence" value="ECO:0007669"/>
    <property type="project" value="InterPro"/>
</dbReference>
<keyword evidence="19" id="KW-1185">Reference proteome</keyword>
<feature type="domain" description="Coenzyme PQQ synthesis protein F-like C-terminal lobe" evidence="17">
    <location>
        <begin position="1165"/>
        <end position="1261"/>
    </location>
</feature>
<dbReference type="Pfam" id="PF16187">
    <property type="entry name" value="Peptidase_M16_M"/>
    <property type="match status" value="1"/>
</dbReference>
<dbReference type="EMBL" id="OU466860">
    <property type="protein sequence ID" value="CAH2058468.1"/>
    <property type="molecule type" value="Genomic_DNA"/>
</dbReference>
<dbReference type="PANTHER" id="PTHR43690">
    <property type="entry name" value="NARDILYSIN"/>
    <property type="match status" value="1"/>
</dbReference>
<evidence type="ECO:0000256" key="12">
    <source>
        <dbReference type="ARBA" id="ARBA00023180"/>
    </source>
</evidence>
<keyword evidence="6" id="KW-0645">Protease</keyword>
<dbReference type="Pfam" id="PF22456">
    <property type="entry name" value="PqqF-like_C_4"/>
    <property type="match status" value="1"/>
</dbReference>
<feature type="domain" description="Peptidase M16 N-terminal" evidence="13">
    <location>
        <begin position="437"/>
        <end position="572"/>
    </location>
</feature>
<dbReference type="SUPFAM" id="SSF63411">
    <property type="entry name" value="LuxS/MPP-like metallohydrolase"/>
    <property type="match status" value="4"/>
</dbReference>
<dbReference type="InterPro" id="IPR007863">
    <property type="entry name" value="Peptidase_M16_C"/>
</dbReference>
<dbReference type="PROSITE" id="PS00143">
    <property type="entry name" value="INSULINASE"/>
    <property type="match status" value="1"/>
</dbReference>
<dbReference type="GO" id="GO:0005829">
    <property type="term" value="C:cytosol"/>
    <property type="evidence" value="ECO:0007669"/>
    <property type="project" value="TreeGrafter"/>
</dbReference>
<dbReference type="FunFam" id="2.60.120.260:FF:000031">
    <property type="entry name" value="DUF642 family protein"/>
    <property type="match status" value="1"/>
</dbReference>
<evidence type="ECO:0000256" key="11">
    <source>
        <dbReference type="ARBA" id="ARBA00023049"/>
    </source>
</evidence>
<evidence type="ECO:0000259" key="17">
    <source>
        <dbReference type="Pfam" id="PF22456"/>
    </source>
</evidence>
<comment type="subcellular location">
    <subcellularLocation>
        <location evidence="2">Secreted</location>
        <location evidence="2">Cell wall</location>
    </subcellularLocation>
</comment>
<evidence type="ECO:0000259" key="14">
    <source>
        <dbReference type="Pfam" id="PF04862"/>
    </source>
</evidence>
<dbReference type="GO" id="GO:0005739">
    <property type="term" value="C:mitochondrion"/>
    <property type="evidence" value="ECO:0007669"/>
    <property type="project" value="TreeGrafter"/>
</dbReference>
<evidence type="ECO:0000259" key="13">
    <source>
        <dbReference type="Pfam" id="PF00675"/>
    </source>
</evidence>
<dbReference type="GO" id="GO:0043171">
    <property type="term" value="P:peptide catabolic process"/>
    <property type="evidence" value="ECO:0007669"/>
    <property type="project" value="TreeGrafter"/>
</dbReference>
<dbReference type="GO" id="GO:0051603">
    <property type="term" value="P:proteolysis involved in protein catabolic process"/>
    <property type="evidence" value="ECO:0007669"/>
    <property type="project" value="TreeGrafter"/>
</dbReference>
<evidence type="ECO:0000256" key="4">
    <source>
        <dbReference type="ARBA" id="ARBA00022512"/>
    </source>
</evidence>
<dbReference type="SUPFAM" id="SSF49785">
    <property type="entry name" value="Galactose-binding domain-like"/>
    <property type="match status" value="1"/>
</dbReference>
<proteinExistence type="inferred from homology"/>
<keyword evidence="7" id="KW-0479">Metal-binding</keyword>
<evidence type="ECO:0000256" key="1">
    <source>
        <dbReference type="ARBA" id="ARBA00001947"/>
    </source>
</evidence>
<keyword evidence="10" id="KW-0862">Zinc</keyword>
<accession>A0AAU9S510</accession>
<dbReference type="InterPro" id="IPR008979">
    <property type="entry name" value="Galactose-bd-like_sf"/>
</dbReference>
<keyword evidence="9" id="KW-0378">Hydrolase</keyword>
<sequence length="1358" mass="154154">MFHLVYNRYNMTDNESHNAARKVLRSATWSEFHFISLIARPRRTPHLDGLLTNGNFEQIPLKSKMKGRQIIGINSLPHWQISGHVELVFGGPQPGGFYFPVPRGVHAVRLGNLASISQDVRVKRGLVYAITFGATRSCAQDENIKVSVPGQTNELPIQTVFSSDGGDTYAWAFKAMSDVVKLTFHNPGVQEDRTCGPLLDVVAIKEILPLQYTRGNLVKNGGFEIGPHVFANYSTGILIPARIQDFISPLPGWIVESLKPVKYIVKRHFKVPFGQAAVELVAGRESAIAQIIRTVAGKAYILSFTVGDAQNGCHGSMMVEAFAGSEPFKLPFVSEGKGASKTGRFKFVADSNRTRLTFYSAFYHTKLHDFGHLCGPRKAIFIIYEERPKPKTILSSRNRTKMAVEESNTTVDGVEILKPRTDNREYRRIVLENSLQVLLISDPDTDKCAASMSVSVGSFSDPQGLEGLAHFLEHMLFYASAKYPEEDSYSKYITEHGGSTNAYTSSEETNYHFDVNADCFNEALDRFAQFFIKPLMSADATMREIKAVDSENQKNLLSDGWRMRQLQKHLSKEDYPFHKFSTGNMDTLHVRPQAKGVDTTSELIKFYEEHYSANIMHLVVYGKESLDKIQDLVEGMFQEIQNTNKVIPRFPGQPCAPDHLQAVPIKQGHKLSVSWPVTPSIHHYEEAASQYLGHLIGHEGDGSWATGLSAGEGDWTLDYSFFKVSIDLTDAGHEHMQDILGLLFRYIQLLQQTGVCQWIFDELSAICETKFHYQDKTSPMSYIVDIASNMQIFPSRDWLVGLSLPSKFNPATVQKAVDELSPSNVRIFWESQKFEGQTDKTEPWYNTAYSLEKISSSTIQEWVQSAPDVNLHLPAPNVFIPTDLSLKDAKDKGTVPVLLRNSPFSRLWYKPDTMFSKPKAYFKMDFNCPLAVNSPDAAVLTDIFTWLLMDYLNEYAYYAQVAGLYYGVSLSDNGFQLTLLGYNHKLRILLETVIEKMANFEVKPDRFSVIKETVTKEYQNYKFRQPYHQAMYYCSLILQDQTWPWTEELDVLSHLEAEDVAKFVPMLLSRTFIECYIAGNVENNEAESMVKHVEDILFNDPKPICRPLFPSQHLTNRVVKLEEGMRYFYHQDGSNPSDENSALVHYIQVHRDDFAMNIKLQLFSLVAKQATFHQLRTVEQLGYITALAQRNDSGIYGVQFIIQSSVKGPGHIDSRVESLLKNFESKLREMSDEEFKSNVTALIDMKLEKHKNLKEESRFYWREIQSGTLKFNRKEAEVDALRQLQKQELIDFFEEYIKVGAAQKKSLSIRVYGSQHLKEMASDKDQVPSPSVEIQDIVGFRKSQPLHGSFRGCGQPKL</sequence>
<dbReference type="InterPro" id="IPR054734">
    <property type="entry name" value="PqqF-like_C_4"/>
</dbReference>
<evidence type="ECO:0000256" key="5">
    <source>
        <dbReference type="ARBA" id="ARBA00022525"/>
    </source>
</evidence>
<evidence type="ECO:0000256" key="6">
    <source>
        <dbReference type="ARBA" id="ARBA00022670"/>
    </source>
</evidence>
<dbReference type="FunFam" id="3.30.830.10:FF:000004">
    <property type="entry name" value="Putative insulin-degrading enzyme"/>
    <property type="match status" value="1"/>
</dbReference>
<dbReference type="InterPro" id="IPR032632">
    <property type="entry name" value="Peptidase_M16_M"/>
</dbReference>
<dbReference type="Gene3D" id="3.30.830.10">
    <property type="entry name" value="Metalloenzyme, LuxS/M16 peptidase-like"/>
    <property type="match status" value="4"/>
</dbReference>
<evidence type="ECO:0000313" key="19">
    <source>
        <dbReference type="Proteomes" id="UP000836841"/>
    </source>
</evidence>
<feature type="domain" description="DUF642" evidence="14">
    <location>
        <begin position="49"/>
        <end position="205"/>
    </location>
</feature>
<evidence type="ECO:0000259" key="15">
    <source>
        <dbReference type="Pfam" id="PF05193"/>
    </source>
</evidence>
<evidence type="ECO:0008006" key="20">
    <source>
        <dbReference type="Google" id="ProtNLM"/>
    </source>
</evidence>
<keyword evidence="4" id="KW-0134">Cell wall</keyword>
<keyword evidence="11" id="KW-0482">Metalloprotease</keyword>
<dbReference type="Proteomes" id="UP000836841">
    <property type="component" value="Chromosome 4"/>
</dbReference>
<comment type="similarity">
    <text evidence="3">Belongs to the peptidase M16 family.</text>
</comment>
<gene>
    <name evidence="18" type="ORF">TAV2_LOCUS13674</name>
</gene>